<feature type="transmembrane region" description="Helical" evidence="6">
    <location>
        <begin position="221"/>
        <end position="246"/>
    </location>
</feature>
<protein>
    <submittedName>
        <fullName evidence="7">MFS transporter</fullName>
    </submittedName>
</protein>
<proteinExistence type="predicted"/>
<feature type="transmembrane region" description="Helical" evidence="6">
    <location>
        <begin position="46"/>
        <end position="63"/>
    </location>
</feature>
<dbReference type="InterPro" id="IPR011701">
    <property type="entry name" value="MFS"/>
</dbReference>
<keyword evidence="5 6" id="KW-0472">Membrane</keyword>
<dbReference type="CDD" id="cd06173">
    <property type="entry name" value="MFS_MefA_like"/>
    <property type="match status" value="1"/>
</dbReference>
<dbReference type="Gene3D" id="1.20.1250.20">
    <property type="entry name" value="MFS general substrate transporter like domains"/>
    <property type="match status" value="1"/>
</dbReference>
<dbReference type="Proteomes" id="UP000596248">
    <property type="component" value="Chromosome"/>
</dbReference>
<feature type="transmembrane region" description="Helical" evidence="6">
    <location>
        <begin position="376"/>
        <end position="393"/>
    </location>
</feature>
<dbReference type="PANTHER" id="PTHR23513:SF19">
    <property type="entry name" value="MAJOR FACILITATOR SUPERFAMILY (MFS) PROFILE DOMAIN-CONTAINING PROTEIN"/>
    <property type="match status" value="1"/>
</dbReference>
<keyword evidence="2" id="KW-1003">Cell membrane</keyword>
<comment type="subcellular location">
    <subcellularLocation>
        <location evidence="1">Cell membrane</location>
        <topology evidence="1">Multi-pass membrane protein</topology>
    </subcellularLocation>
</comment>
<keyword evidence="4 6" id="KW-1133">Transmembrane helix</keyword>
<evidence type="ECO:0000313" key="7">
    <source>
        <dbReference type="EMBL" id="QRG68517.1"/>
    </source>
</evidence>
<gene>
    <name evidence="7" type="ORF">JNE38_04925</name>
</gene>
<feature type="transmembrane region" description="Helical" evidence="6">
    <location>
        <begin position="83"/>
        <end position="109"/>
    </location>
</feature>
<accession>A0ABX7FSA4</accession>
<evidence type="ECO:0000256" key="3">
    <source>
        <dbReference type="ARBA" id="ARBA00022692"/>
    </source>
</evidence>
<reference evidence="7 8" key="1">
    <citation type="submission" date="2021-01" db="EMBL/GenBank/DDBJ databases">
        <title>Identification of strong promoters based on the transcriptome of Brevibacillus choshinensis.</title>
        <authorList>
            <person name="Yao D."/>
            <person name="Zhang K."/>
            <person name="Wu J."/>
        </authorList>
    </citation>
    <scope>NUCLEOTIDE SEQUENCE [LARGE SCALE GENOMIC DNA]</scope>
    <source>
        <strain evidence="7 8">HPD31-SP3</strain>
    </source>
</reference>
<dbReference type="RefSeq" id="WP_203355517.1">
    <property type="nucleotide sequence ID" value="NZ_CP069127.1"/>
</dbReference>
<feature type="transmembrane region" description="Helical" evidence="6">
    <location>
        <begin position="258"/>
        <end position="276"/>
    </location>
</feature>
<evidence type="ECO:0000256" key="1">
    <source>
        <dbReference type="ARBA" id="ARBA00004651"/>
    </source>
</evidence>
<organism evidence="7 8">
    <name type="scientific">Brevibacillus choshinensis</name>
    <dbReference type="NCBI Taxonomy" id="54911"/>
    <lineage>
        <taxon>Bacteria</taxon>
        <taxon>Bacillati</taxon>
        <taxon>Bacillota</taxon>
        <taxon>Bacilli</taxon>
        <taxon>Bacillales</taxon>
        <taxon>Paenibacillaceae</taxon>
        <taxon>Brevibacillus</taxon>
    </lineage>
</organism>
<dbReference type="PANTHER" id="PTHR23513">
    <property type="entry name" value="INTEGRAL MEMBRANE EFFLUX PROTEIN-RELATED"/>
    <property type="match status" value="1"/>
</dbReference>
<dbReference type="Pfam" id="PF07690">
    <property type="entry name" value="MFS_1"/>
    <property type="match status" value="1"/>
</dbReference>
<sequence length="410" mass="44310">MWNRRFICLWGGQTLANLGDVFYIVAFISAIYAVTGSVMYTSLIPVVIMTAQSLGGLTAPLLFQRMSLPQMLVLSQGVKTVLLAVAALVVPIAGEFVWMLLVLGAAIAFMDGWANPARNALVPQVVEPAELMRANGWLATSDQTVFFAGWAAGGLLVATLGNGIVLWGTVVAYLVATIAMLGVAPHRDMERIEPVQAKRDPAKTDWSTGWMLIRDNRLVRLITAMDVLIGLSSAVWIAAIMLPFVLQELGKGEEWWGYLNASYMLGSIAGGALLLARSQKLRQRLPQWIITGTIGAGAVTFCFGSSTDPLLALFFSFALGPMYQMQMISKQTLLQQATAADKLPYVLSAKGTIDSLIFGGSALVMGTVAEWLGTRAVYFLSAGLLAAAVLFAWQLRQQHPMIMEEKEGMA</sequence>
<evidence type="ECO:0000256" key="6">
    <source>
        <dbReference type="SAM" id="Phobius"/>
    </source>
</evidence>
<name>A0ABX7FSA4_BRECH</name>
<dbReference type="EMBL" id="CP069127">
    <property type="protein sequence ID" value="QRG68517.1"/>
    <property type="molecule type" value="Genomic_DNA"/>
</dbReference>
<evidence type="ECO:0000256" key="4">
    <source>
        <dbReference type="ARBA" id="ARBA00022989"/>
    </source>
</evidence>
<keyword evidence="8" id="KW-1185">Reference proteome</keyword>
<feature type="transmembrane region" description="Helical" evidence="6">
    <location>
        <begin position="21"/>
        <end position="40"/>
    </location>
</feature>
<dbReference type="SUPFAM" id="SSF103473">
    <property type="entry name" value="MFS general substrate transporter"/>
    <property type="match status" value="1"/>
</dbReference>
<feature type="transmembrane region" description="Helical" evidence="6">
    <location>
        <begin position="164"/>
        <end position="184"/>
    </location>
</feature>
<dbReference type="InterPro" id="IPR036259">
    <property type="entry name" value="MFS_trans_sf"/>
</dbReference>
<feature type="transmembrane region" description="Helical" evidence="6">
    <location>
        <begin position="288"/>
        <end position="317"/>
    </location>
</feature>
<evidence type="ECO:0000256" key="5">
    <source>
        <dbReference type="ARBA" id="ARBA00023136"/>
    </source>
</evidence>
<evidence type="ECO:0000256" key="2">
    <source>
        <dbReference type="ARBA" id="ARBA00022475"/>
    </source>
</evidence>
<evidence type="ECO:0000313" key="8">
    <source>
        <dbReference type="Proteomes" id="UP000596248"/>
    </source>
</evidence>
<keyword evidence="3 6" id="KW-0812">Transmembrane</keyword>